<gene>
    <name evidence="2" type="ORF">VOLCADRAFT_95428</name>
</gene>
<dbReference type="KEGG" id="vcn:VOLCADRAFT_95428"/>
<feature type="compositionally biased region" description="Low complexity" evidence="1">
    <location>
        <begin position="239"/>
        <end position="249"/>
    </location>
</feature>
<dbReference type="AlphaFoldDB" id="D8U7F3"/>
<evidence type="ECO:0000256" key="1">
    <source>
        <dbReference type="SAM" id="MobiDB-lite"/>
    </source>
</evidence>
<feature type="region of interest" description="Disordered" evidence="1">
    <location>
        <begin position="152"/>
        <end position="173"/>
    </location>
</feature>
<feature type="compositionally biased region" description="Low complexity" evidence="1">
    <location>
        <begin position="154"/>
        <end position="173"/>
    </location>
</feature>
<proteinExistence type="predicted"/>
<keyword evidence="3" id="KW-1185">Reference proteome</keyword>
<sequence length="422" mass="45169">MMLLLILTTKLLGFGGDWLPKLNISRPSGNPATELPSRDHLRTDVEYNEYNEDDSWDQLLESYGEIGESVPQQHVATPAKQQSSGSSGSAHQHHLNGLPVRHPSGPLPGMPFLSELVSRYPVRQAPATGPQISLVSGQLYISNRLREAMSVRKATSATTTTTTPEATSYSVTSSAPVAATAAANAAGGGGGFPTRDMFVPTYADLPFSPGGYMQQRRAEREQRALCTAGQHQHQHQQRNKLQQQQQQQQRSTSSRPTTGLVPDSAIQPRLAKSPPTGRSPSATIASGRNGGGGGCTAGSARQREVREGVERWLEASESSGFDPEDANGSGGGGDGRVLTRHDLSGDPSLIYRKYGIFRTYGKQSQVLWPSMSMPVTASRSGLRVAFERKRTSSGTSGGVGGASPKRPSSQPVPWAPLRQSAW</sequence>
<evidence type="ECO:0000313" key="2">
    <source>
        <dbReference type="EMBL" id="EFJ44290.1"/>
    </source>
</evidence>
<dbReference type="GeneID" id="9625035"/>
<dbReference type="EMBL" id="GL378365">
    <property type="protein sequence ID" value="EFJ44290.1"/>
    <property type="molecule type" value="Genomic_DNA"/>
</dbReference>
<feature type="region of interest" description="Disordered" evidence="1">
    <location>
        <begin position="71"/>
        <end position="106"/>
    </location>
</feature>
<feature type="region of interest" description="Disordered" evidence="1">
    <location>
        <begin position="384"/>
        <end position="422"/>
    </location>
</feature>
<name>D8U7F3_VOLCA</name>
<feature type="region of interest" description="Disordered" evidence="1">
    <location>
        <begin position="210"/>
        <end position="343"/>
    </location>
</feature>
<protein>
    <submittedName>
        <fullName evidence="2">Uncharacterized protein</fullName>
    </submittedName>
</protein>
<dbReference type="Proteomes" id="UP000001058">
    <property type="component" value="Unassembled WGS sequence"/>
</dbReference>
<dbReference type="InParanoid" id="D8U7F3"/>
<evidence type="ECO:0000313" key="3">
    <source>
        <dbReference type="Proteomes" id="UP000001058"/>
    </source>
</evidence>
<dbReference type="RefSeq" id="XP_002954649.1">
    <property type="nucleotide sequence ID" value="XM_002954603.1"/>
</dbReference>
<accession>D8U7F3</accession>
<organism evidence="3">
    <name type="scientific">Volvox carteri f. nagariensis</name>
    <dbReference type="NCBI Taxonomy" id="3068"/>
    <lineage>
        <taxon>Eukaryota</taxon>
        <taxon>Viridiplantae</taxon>
        <taxon>Chlorophyta</taxon>
        <taxon>core chlorophytes</taxon>
        <taxon>Chlorophyceae</taxon>
        <taxon>CS clade</taxon>
        <taxon>Chlamydomonadales</taxon>
        <taxon>Volvocaceae</taxon>
        <taxon>Volvox</taxon>
    </lineage>
</organism>
<dbReference type="OrthoDB" id="550147at2759"/>
<feature type="compositionally biased region" description="Basic and acidic residues" evidence="1">
    <location>
        <begin position="301"/>
        <end position="314"/>
    </location>
</feature>
<reference evidence="2 3" key="1">
    <citation type="journal article" date="2010" name="Science">
        <title>Genomic analysis of organismal complexity in the multicellular green alga Volvox carteri.</title>
        <authorList>
            <person name="Prochnik S.E."/>
            <person name="Umen J."/>
            <person name="Nedelcu A.M."/>
            <person name="Hallmann A."/>
            <person name="Miller S.M."/>
            <person name="Nishii I."/>
            <person name="Ferris P."/>
            <person name="Kuo A."/>
            <person name="Mitros T."/>
            <person name="Fritz-Laylin L.K."/>
            <person name="Hellsten U."/>
            <person name="Chapman J."/>
            <person name="Simakov O."/>
            <person name="Rensing S.A."/>
            <person name="Terry A."/>
            <person name="Pangilinan J."/>
            <person name="Kapitonov V."/>
            <person name="Jurka J."/>
            <person name="Salamov A."/>
            <person name="Shapiro H."/>
            <person name="Schmutz J."/>
            <person name="Grimwood J."/>
            <person name="Lindquist E."/>
            <person name="Lucas S."/>
            <person name="Grigoriev I.V."/>
            <person name="Schmitt R."/>
            <person name="Kirk D."/>
            <person name="Rokhsar D.S."/>
        </authorList>
    </citation>
    <scope>NUCLEOTIDE SEQUENCE [LARGE SCALE GENOMIC DNA]</scope>
    <source>
        <strain evidence="3">f. Nagariensis / Eve</strain>
    </source>
</reference>